<feature type="chain" id="PRO_5041431598" evidence="1">
    <location>
        <begin position="30"/>
        <end position="86"/>
    </location>
</feature>
<evidence type="ECO:0000313" key="3">
    <source>
        <dbReference type="Proteomes" id="UP001165413"/>
    </source>
</evidence>
<protein>
    <submittedName>
        <fullName evidence="2">Uncharacterized protein</fullName>
    </submittedName>
</protein>
<feature type="non-terminal residue" evidence="2">
    <location>
        <position position="86"/>
    </location>
</feature>
<evidence type="ECO:0000256" key="1">
    <source>
        <dbReference type="SAM" id="SignalP"/>
    </source>
</evidence>
<gene>
    <name evidence="2" type="ORF">NLF92_13010</name>
</gene>
<name>A0AA41X5F9_9ALTE</name>
<dbReference type="AlphaFoldDB" id="A0AA41X5F9"/>
<sequence length="86" mass="8900">MEIITMNLNGKTIKSTLVLAFALVLTACGSTPQPTVGLQSNQVGTDKKVAFVYVSPEDSTATTHIYGAGCLLCYGVASALTSSLDT</sequence>
<keyword evidence="3" id="KW-1185">Reference proteome</keyword>
<comment type="caution">
    <text evidence="2">The sequence shown here is derived from an EMBL/GenBank/DDBJ whole genome shotgun (WGS) entry which is preliminary data.</text>
</comment>
<proteinExistence type="predicted"/>
<feature type="signal peptide" evidence="1">
    <location>
        <begin position="1"/>
        <end position="29"/>
    </location>
</feature>
<keyword evidence="1" id="KW-0732">Signal</keyword>
<dbReference type="EMBL" id="JANATA010000136">
    <property type="protein sequence ID" value="MCP3429853.1"/>
    <property type="molecule type" value="Genomic_DNA"/>
</dbReference>
<accession>A0AA41X5F9</accession>
<evidence type="ECO:0000313" key="2">
    <source>
        <dbReference type="EMBL" id="MCP3429853.1"/>
    </source>
</evidence>
<dbReference type="Proteomes" id="UP001165413">
    <property type="component" value="Unassembled WGS sequence"/>
</dbReference>
<organism evidence="2 3">
    <name type="scientific">Opacimonas viscosa</name>
    <dbReference type="NCBI Taxonomy" id="2961944"/>
    <lineage>
        <taxon>Bacteria</taxon>
        <taxon>Pseudomonadati</taxon>
        <taxon>Pseudomonadota</taxon>
        <taxon>Gammaproteobacteria</taxon>
        <taxon>Alteromonadales</taxon>
        <taxon>Alteromonadaceae</taxon>
        <taxon>Opacimonas</taxon>
    </lineage>
</organism>
<reference evidence="2" key="1">
    <citation type="submission" date="2022-07" db="EMBL/GenBank/DDBJ databases">
        <title>Characterization of the Novel Bacterium Alteromonas immobilis LMIT006 and Alteromonas gregis LMIT007.</title>
        <authorList>
            <person name="Lin X."/>
        </authorList>
    </citation>
    <scope>NUCLEOTIDE SEQUENCE</scope>
    <source>
        <strain evidence="2">LMIT007</strain>
    </source>
</reference>